<keyword evidence="2" id="KW-1185">Reference proteome</keyword>
<sequence length="82" mass="9093">MYETVYRFDKRSISTPKKWMPSSNGEAVYVPDGSLASFTKAAKNAKTVAMRVYDFDYTPITQTFSLSGLTTALKKLPCAKGI</sequence>
<evidence type="ECO:0000313" key="2">
    <source>
        <dbReference type="Proteomes" id="UP001404956"/>
    </source>
</evidence>
<evidence type="ECO:0000313" key="1">
    <source>
        <dbReference type="EMBL" id="GAA5535203.1"/>
    </source>
</evidence>
<accession>A0ABP9XIL1</accession>
<proteinExistence type="predicted"/>
<name>A0ABP9XIL1_9DEIO</name>
<dbReference type="EMBL" id="BAABRV010000021">
    <property type="protein sequence ID" value="GAA5535203.1"/>
    <property type="molecule type" value="Genomic_DNA"/>
</dbReference>
<gene>
    <name evidence="1" type="ORF">Dalu01_03627</name>
</gene>
<organism evidence="1 2">
    <name type="scientific">Deinococcus aluminii</name>
    <dbReference type="NCBI Taxonomy" id="1656885"/>
    <lineage>
        <taxon>Bacteria</taxon>
        <taxon>Thermotogati</taxon>
        <taxon>Deinococcota</taxon>
        <taxon>Deinococci</taxon>
        <taxon>Deinococcales</taxon>
        <taxon>Deinococcaceae</taxon>
        <taxon>Deinococcus</taxon>
    </lineage>
</organism>
<protein>
    <submittedName>
        <fullName evidence="1">Uncharacterized protein</fullName>
    </submittedName>
</protein>
<reference evidence="1 2" key="1">
    <citation type="submission" date="2024-02" db="EMBL/GenBank/DDBJ databases">
        <title>Deinococcus aluminii NBRC 112889.</title>
        <authorList>
            <person name="Ichikawa N."/>
            <person name="Katano-Makiyama Y."/>
            <person name="Hidaka K."/>
        </authorList>
    </citation>
    <scope>NUCLEOTIDE SEQUENCE [LARGE SCALE GENOMIC DNA]</scope>
    <source>
        <strain evidence="1 2">NBRC 112889</strain>
    </source>
</reference>
<dbReference type="Proteomes" id="UP001404956">
    <property type="component" value="Unassembled WGS sequence"/>
</dbReference>
<comment type="caution">
    <text evidence="1">The sequence shown here is derived from an EMBL/GenBank/DDBJ whole genome shotgun (WGS) entry which is preliminary data.</text>
</comment>